<dbReference type="OrthoDB" id="6191211at2759"/>
<feature type="repeat" description="TPR" evidence="1">
    <location>
        <begin position="359"/>
        <end position="392"/>
    </location>
</feature>
<keyword evidence="3" id="KW-1185">Reference proteome</keyword>
<evidence type="ECO:0000313" key="2">
    <source>
        <dbReference type="EMBL" id="CAC5373628.1"/>
    </source>
</evidence>
<accession>A0A6J8ATW7</accession>
<organism evidence="2 3">
    <name type="scientific">Mytilus coruscus</name>
    <name type="common">Sea mussel</name>
    <dbReference type="NCBI Taxonomy" id="42192"/>
    <lineage>
        <taxon>Eukaryota</taxon>
        <taxon>Metazoa</taxon>
        <taxon>Spiralia</taxon>
        <taxon>Lophotrochozoa</taxon>
        <taxon>Mollusca</taxon>
        <taxon>Bivalvia</taxon>
        <taxon>Autobranchia</taxon>
        <taxon>Pteriomorphia</taxon>
        <taxon>Mytilida</taxon>
        <taxon>Mytiloidea</taxon>
        <taxon>Mytilidae</taxon>
        <taxon>Mytilinae</taxon>
        <taxon>Mytilus</taxon>
    </lineage>
</organism>
<dbReference type="Gene3D" id="1.25.40.10">
    <property type="entry name" value="Tetratricopeptide repeat domain"/>
    <property type="match status" value="1"/>
</dbReference>
<proteinExistence type="predicted"/>
<reference evidence="2 3" key="1">
    <citation type="submission" date="2020-06" db="EMBL/GenBank/DDBJ databases">
        <authorList>
            <person name="Li R."/>
            <person name="Bekaert M."/>
        </authorList>
    </citation>
    <scope>NUCLEOTIDE SEQUENCE [LARGE SCALE GENOMIC DNA]</scope>
    <source>
        <strain evidence="3">wild</strain>
    </source>
</reference>
<sequence>MRSNKDFTVITSGSFGEGLEMRGSDFDMMIVETNADVYEDLKPRFNQYTTCFSMERDDVKPGFTQLRLQYSSSQNDLKLCVEYYGKHYISSALYKEIFMHDNLNTIHGPCISDEKGRFDCAVCLHCKTWISPAVQWITRSKTTTLLMAESKMFNKRIMQIVSCQQSSIKHVYKYYMSKLCNKHAQNIPVDSTISDNKYRYKQYKFCLTTLLLNVYHDAVSGWLMLASLFYKTKQYSKALHIIKYSISKCTPEKLYRYMSISDIHYQLLKLQLIRKNGFVCLLKIMFVDNIKFNISNSTLIPDELQMDESNLYPCTAYAYFLNFLCYYHLNNVRKCQDSLECLQLVIDEDYLMTNWNFKAKAYNLLGTALHLLGRKESARQAFLNSLELFPNQLINSAVTSLFKMS</sequence>
<dbReference type="AlphaFoldDB" id="A0A6J8ATW7"/>
<dbReference type="Pfam" id="PF13181">
    <property type="entry name" value="TPR_8"/>
    <property type="match status" value="1"/>
</dbReference>
<gene>
    <name evidence="2" type="ORF">MCOR_11326</name>
</gene>
<dbReference type="SMART" id="SM00028">
    <property type="entry name" value="TPR"/>
    <property type="match status" value="2"/>
</dbReference>
<dbReference type="InterPro" id="IPR011990">
    <property type="entry name" value="TPR-like_helical_dom_sf"/>
</dbReference>
<protein>
    <submittedName>
        <fullName evidence="2">Uncharacterized protein</fullName>
    </submittedName>
</protein>
<keyword evidence="1" id="KW-0802">TPR repeat</keyword>
<name>A0A6J8ATW7_MYTCO</name>
<dbReference type="InterPro" id="IPR019734">
    <property type="entry name" value="TPR_rpt"/>
</dbReference>
<dbReference type="Proteomes" id="UP000507470">
    <property type="component" value="Unassembled WGS sequence"/>
</dbReference>
<dbReference type="PROSITE" id="PS50005">
    <property type="entry name" value="TPR"/>
    <property type="match status" value="1"/>
</dbReference>
<evidence type="ECO:0000313" key="3">
    <source>
        <dbReference type="Proteomes" id="UP000507470"/>
    </source>
</evidence>
<dbReference type="EMBL" id="CACVKT020001917">
    <property type="protein sequence ID" value="CAC5373628.1"/>
    <property type="molecule type" value="Genomic_DNA"/>
</dbReference>
<evidence type="ECO:0000256" key="1">
    <source>
        <dbReference type="PROSITE-ProRule" id="PRU00339"/>
    </source>
</evidence>
<dbReference type="SUPFAM" id="SSF48452">
    <property type="entry name" value="TPR-like"/>
    <property type="match status" value="1"/>
</dbReference>